<keyword evidence="3" id="KW-0805">Transcription regulation</keyword>
<keyword evidence="7" id="KW-1185">Reference proteome</keyword>
<keyword evidence="1" id="KW-0547">Nucleotide-binding</keyword>
<dbReference type="InterPro" id="IPR002197">
    <property type="entry name" value="HTH_Fis"/>
</dbReference>
<dbReference type="InterPro" id="IPR002078">
    <property type="entry name" value="Sigma_54_int"/>
</dbReference>
<name>A0ABW3VZ94_9ACTN</name>
<dbReference type="PROSITE" id="PS50045">
    <property type="entry name" value="SIGMA54_INTERACT_4"/>
    <property type="match status" value="1"/>
</dbReference>
<dbReference type="Pfam" id="PF00158">
    <property type="entry name" value="Sigma54_activat"/>
    <property type="match status" value="1"/>
</dbReference>
<keyword evidence="2" id="KW-0067">ATP-binding</keyword>
<dbReference type="RefSeq" id="WP_367920484.1">
    <property type="nucleotide sequence ID" value="NZ_BAABAC010000032.1"/>
</dbReference>
<dbReference type="PANTHER" id="PTHR32071:SF122">
    <property type="entry name" value="SIGMA FACTOR"/>
    <property type="match status" value="1"/>
</dbReference>
<dbReference type="InterPro" id="IPR058031">
    <property type="entry name" value="AAA_lid_NorR"/>
</dbReference>
<evidence type="ECO:0000313" key="6">
    <source>
        <dbReference type="EMBL" id="MFD1247243.1"/>
    </source>
</evidence>
<accession>A0ABW3VZ94</accession>
<dbReference type="SUPFAM" id="SSF46689">
    <property type="entry name" value="Homeodomain-like"/>
    <property type="match status" value="1"/>
</dbReference>
<dbReference type="InterPro" id="IPR009057">
    <property type="entry name" value="Homeodomain-like_sf"/>
</dbReference>
<dbReference type="Gene3D" id="1.10.8.60">
    <property type="match status" value="1"/>
</dbReference>
<dbReference type="Gene3D" id="3.40.50.300">
    <property type="entry name" value="P-loop containing nucleotide triphosphate hydrolases"/>
    <property type="match status" value="1"/>
</dbReference>
<dbReference type="EMBL" id="JBHTLX010000007">
    <property type="protein sequence ID" value="MFD1247243.1"/>
    <property type="molecule type" value="Genomic_DNA"/>
</dbReference>
<gene>
    <name evidence="6" type="ORF">ACFQ3F_05545</name>
</gene>
<keyword evidence="4" id="KW-0804">Transcription</keyword>
<dbReference type="InterPro" id="IPR027417">
    <property type="entry name" value="P-loop_NTPase"/>
</dbReference>
<reference evidence="7" key="1">
    <citation type="journal article" date="2019" name="Int. J. Syst. Evol. Microbiol.">
        <title>The Global Catalogue of Microorganisms (GCM) 10K type strain sequencing project: providing services to taxonomists for standard genome sequencing and annotation.</title>
        <authorList>
            <consortium name="The Broad Institute Genomics Platform"/>
            <consortium name="The Broad Institute Genome Sequencing Center for Infectious Disease"/>
            <person name="Wu L."/>
            <person name="Ma J."/>
        </authorList>
    </citation>
    <scope>NUCLEOTIDE SEQUENCE [LARGE SCALE GENOMIC DNA]</scope>
    <source>
        <strain evidence="7">CCUG 52478</strain>
    </source>
</reference>
<dbReference type="Gene3D" id="1.10.10.60">
    <property type="entry name" value="Homeodomain-like"/>
    <property type="match status" value="1"/>
</dbReference>
<evidence type="ECO:0000259" key="5">
    <source>
        <dbReference type="PROSITE" id="PS50045"/>
    </source>
</evidence>
<dbReference type="Pfam" id="PF02954">
    <property type="entry name" value="HTH_8"/>
    <property type="match status" value="1"/>
</dbReference>
<evidence type="ECO:0000256" key="2">
    <source>
        <dbReference type="ARBA" id="ARBA00022840"/>
    </source>
</evidence>
<organism evidence="6 7">
    <name type="scientific">Nocardioides ginsengisoli</name>
    <dbReference type="NCBI Taxonomy" id="363868"/>
    <lineage>
        <taxon>Bacteria</taxon>
        <taxon>Bacillati</taxon>
        <taxon>Actinomycetota</taxon>
        <taxon>Actinomycetes</taxon>
        <taxon>Propionibacteriales</taxon>
        <taxon>Nocardioidaceae</taxon>
        <taxon>Nocardioides</taxon>
    </lineage>
</organism>
<dbReference type="SUPFAM" id="SSF52540">
    <property type="entry name" value="P-loop containing nucleoside triphosphate hydrolases"/>
    <property type="match status" value="1"/>
</dbReference>
<dbReference type="PRINTS" id="PR01590">
    <property type="entry name" value="HTHFIS"/>
</dbReference>
<dbReference type="Pfam" id="PF25601">
    <property type="entry name" value="AAA_lid_14"/>
    <property type="match status" value="1"/>
</dbReference>
<evidence type="ECO:0000313" key="7">
    <source>
        <dbReference type="Proteomes" id="UP001597229"/>
    </source>
</evidence>
<comment type="caution">
    <text evidence="6">The sequence shown here is derived from an EMBL/GenBank/DDBJ whole genome shotgun (WGS) entry which is preliminary data.</text>
</comment>
<evidence type="ECO:0000256" key="1">
    <source>
        <dbReference type="ARBA" id="ARBA00022741"/>
    </source>
</evidence>
<dbReference type="PANTHER" id="PTHR32071">
    <property type="entry name" value="TRANSCRIPTIONAL REGULATORY PROTEIN"/>
    <property type="match status" value="1"/>
</dbReference>
<feature type="domain" description="Sigma-54 factor interaction" evidence="5">
    <location>
        <begin position="294"/>
        <end position="494"/>
    </location>
</feature>
<proteinExistence type="predicted"/>
<evidence type="ECO:0000256" key="4">
    <source>
        <dbReference type="ARBA" id="ARBA00023163"/>
    </source>
</evidence>
<dbReference type="InterPro" id="IPR029016">
    <property type="entry name" value="GAF-like_dom_sf"/>
</dbReference>
<sequence length="565" mass="60695">MSDVRTYIQVSWERSKASLVDTDHPSPTFVDTGDSDSLLLRAARPVLTSLSAELADEPVCLILTDSRGVVLSRGGGDRSLIQALDAVYLAPGFCYGESDVGTNGIGTALEVGAPILVNGADHYTGNLRPFSCAGALITHPVTGSLLGVIDITTKAENTNPLLLSFAKLAARRIQERILEEANELDGALLGRYYAACRHSGGPVIAVGEQTFMMNSLAQQHFDANDQAALLDQTRETIGRLKACTLLADLPSGMTARLAYQPAFAGDVLAGGIIQIKEQRVPRVQDPRGPSLPGLAGSSASWRRVSREVLDIATRAEWVVLQGEAGVGKTALATAAHQAADRHRALAVLDASEPGDLVDQAGVHLDAGSDLLLRRAHLLSPDQLDGLTELFQQVHDRSLARDPWVALTAREEQEGQEGQADSRLGLHLLHFFPRTVSVPPLRHHLEDLPALVRLLLNRSGATDLVLSKAALNQLSRLPWSDNVAHLHQTLTSIVRTRRAGVIDVADLPAECRATSRRSLTRLETLERDAIVDALAVHGGDKVAASESLGMSRATIYRKIREFGIVS</sequence>
<protein>
    <submittedName>
        <fullName evidence="6">Sigma-54-dependent Fis family transcriptional regulator</fullName>
    </submittedName>
</protein>
<dbReference type="Proteomes" id="UP001597229">
    <property type="component" value="Unassembled WGS sequence"/>
</dbReference>
<evidence type="ECO:0000256" key="3">
    <source>
        <dbReference type="ARBA" id="ARBA00023015"/>
    </source>
</evidence>
<dbReference type="Gene3D" id="3.30.450.40">
    <property type="match status" value="1"/>
</dbReference>